<gene>
    <name evidence="3" type="ORF">BDY21DRAFT_316655</name>
</gene>
<evidence type="ECO:0008006" key="5">
    <source>
        <dbReference type="Google" id="ProtNLM"/>
    </source>
</evidence>
<reference evidence="3" key="1">
    <citation type="journal article" date="2020" name="Stud. Mycol.">
        <title>101 Dothideomycetes genomes: a test case for predicting lifestyles and emergence of pathogens.</title>
        <authorList>
            <person name="Haridas S."/>
            <person name="Albert R."/>
            <person name="Binder M."/>
            <person name="Bloem J."/>
            <person name="Labutti K."/>
            <person name="Salamov A."/>
            <person name="Andreopoulos B."/>
            <person name="Baker S."/>
            <person name="Barry K."/>
            <person name="Bills G."/>
            <person name="Bluhm B."/>
            <person name="Cannon C."/>
            <person name="Castanera R."/>
            <person name="Culley D."/>
            <person name="Daum C."/>
            <person name="Ezra D."/>
            <person name="Gonzalez J."/>
            <person name="Henrissat B."/>
            <person name="Kuo A."/>
            <person name="Liang C."/>
            <person name="Lipzen A."/>
            <person name="Lutzoni F."/>
            <person name="Magnuson J."/>
            <person name="Mondo S."/>
            <person name="Nolan M."/>
            <person name="Ohm R."/>
            <person name="Pangilinan J."/>
            <person name="Park H.-J."/>
            <person name="Ramirez L."/>
            <person name="Alfaro M."/>
            <person name="Sun H."/>
            <person name="Tritt A."/>
            <person name="Yoshinaga Y."/>
            <person name="Zwiers L.-H."/>
            <person name="Turgeon B."/>
            <person name="Goodwin S."/>
            <person name="Spatafora J."/>
            <person name="Crous P."/>
            <person name="Grigoriev I."/>
        </authorList>
    </citation>
    <scope>NUCLEOTIDE SEQUENCE</scope>
    <source>
        <strain evidence="3">ATCC 16933</strain>
    </source>
</reference>
<protein>
    <recommendedName>
        <fullName evidence="5">DUF676 domain-containing protein</fullName>
    </recommendedName>
</protein>
<keyword evidence="2" id="KW-1133">Transmembrane helix</keyword>
<feature type="transmembrane region" description="Helical" evidence="2">
    <location>
        <begin position="95"/>
        <end position="116"/>
    </location>
</feature>
<dbReference type="Proteomes" id="UP000799766">
    <property type="component" value="Unassembled WGS sequence"/>
</dbReference>
<dbReference type="PANTHER" id="PTHR42044:SF2">
    <property type="entry name" value="DUF676 DOMAIN-CONTAINING PROTEIN"/>
    <property type="match status" value="1"/>
</dbReference>
<feature type="region of interest" description="Disordered" evidence="1">
    <location>
        <begin position="360"/>
        <end position="383"/>
    </location>
</feature>
<dbReference type="OrthoDB" id="202545at2759"/>
<dbReference type="InterPro" id="IPR029058">
    <property type="entry name" value="AB_hydrolase_fold"/>
</dbReference>
<keyword evidence="2" id="KW-0472">Membrane</keyword>
<keyword evidence="2" id="KW-0812">Transmembrane</keyword>
<dbReference type="SUPFAM" id="SSF53474">
    <property type="entry name" value="alpha/beta-Hydrolases"/>
    <property type="match status" value="1"/>
</dbReference>
<dbReference type="AlphaFoldDB" id="A0A6A6P836"/>
<evidence type="ECO:0000313" key="3">
    <source>
        <dbReference type="EMBL" id="KAF2459922.1"/>
    </source>
</evidence>
<organism evidence="3 4">
    <name type="scientific">Lineolata rhizophorae</name>
    <dbReference type="NCBI Taxonomy" id="578093"/>
    <lineage>
        <taxon>Eukaryota</taxon>
        <taxon>Fungi</taxon>
        <taxon>Dikarya</taxon>
        <taxon>Ascomycota</taxon>
        <taxon>Pezizomycotina</taxon>
        <taxon>Dothideomycetes</taxon>
        <taxon>Dothideomycetes incertae sedis</taxon>
        <taxon>Lineolatales</taxon>
        <taxon>Lineolataceae</taxon>
        <taxon>Lineolata</taxon>
    </lineage>
</organism>
<name>A0A6A6P836_9PEZI</name>
<feature type="transmembrane region" description="Helical" evidence="2">
    <location>
        <begin position="27"/>
        <end position="47"/>
    </location>
</feature>
<evidence type="ECO:0000256" key="1">
    <source>
        <dbReference type="SAM" id="MobiDB-lite"/>
    </source>
</evidence>
<feature type="transmembrane region" description="Helical" evidence="2">
    <location>
        <begin position="67"/>
        <end position="89"/>
    </location>
</feature>
<evidence type="ECO:0000256" key="2">
    <source>
        <dbReference type="SAM" id="Phobius"/>
    </source>
</evidence>
<proteinExistence type="predicted"/>
<evidence type="ECO:0000313" key="4">
    <source>
        <dbReference type="Proteomes" id="UP000799766"/>
    </source>
</evidence>
<dbReference type="PANTHER" id="PTHR42044">
    <property type="entry name" value="DUF676 DOMAIN-CONTAINING PROTEIN-RELATED"/>
    <property type="match status" value="1"/>
</dbReference>
<accession>A0A6A6P836</accession>
<dbReference type="EMBL" id="MU001674">
    <property type="protein sequence ID" value="KAF2459922.1"/>
    <property type="molecule type" value="Genomic_DNA"/>
</dbReference>
<keyword evidence="4" id="KW-1185">Reference proteome</keyword>
<sequence length="419" mass="47451">MATTFLPSQIGEVSSDHLPYTGETSSLLYHDLALVLKYFTFVPGILLPWNTWPSGPLDELYPSAKNIYCVVIHTFLVLFQFAFLVSLFFSLAFPFGWVCLYVIVVILVNRSFCALLNQGASGLTSSVEIEDDGSHDDEYWIFLNGVAVGKHWMQANLDRLALTFRRTIHGVHNPTTGIIFDLFQCIVERVFCYCTQDVRDSYSLIKAALLNDKYRKVILVLHSQGGLEGSLIIDWLLDEIPRDVLGRLEVYTFGCAANHFNNPHHKLGTLREDSKKGSSGRLSKAIRHIEHYANSGDFVSRWGVLSFTSVSGRFEGRLFARPGRGHLFNQHYLNSMFPLDKERKKVVENEGLMNMEVALAPNEDDNPPKKGMSRRESLISSLHTGHNVPAEETAIEAYRIRTRDLSRLWAYRNGMVPDD</sequence>